<dbReference type="Proteomes" id="UP000727490">
    <property type="component" value="Unassembled WGS sequence"/>
</dbReference>
<proteinExistence type="predicted"/>
<sequence length="302" mass="34424">MPAVSKMSQVGPYEEQNIMSYQANVYQVIIASPGDVSRERQLAREIVYEWNSINSLDKRICLLPVGWEHNSSPEMGGRAQEFINKQVLENSDLLIGIFWTRIGSSTGDSVSGSVEEIEKHVESGKPAMLYFSNTPVRPDSIDQKQYEELKKFKNGCYEKGLVEIFDSIDDLRQKLTRQLSLKIIQNNYFQVVKSNDKQDSLNTKKIDEISQLDLTEESKELIIEASNDPSGTVMKIAYKGGFDIQSNGKRLNLDFEPRTRATWQAVIENLIMNDILEERGYKGEVFALTLYGYKIADKLKEK</sequence>
<evidence type="ECO:0000313" key="1">
    <source>
        <dbReference type="EMBL" id="MBW3469852.1"/>
    </source>
</evidence>
<organism evidence="1 2">
    <name type="scientific">Arthrospiribacter ruber</name>
    <dbReference type="NCBI Taxonomy" id="2487934"/>
    <lineage>
        <taxon>Bacteria</taxon>
        <taxon>Pseudomonadati</taxon>
        <taxon>Bacteroidota</taxon>
        <taxon>Cytophagia</taxon>
        <taxon>Cytophagales</taxon>
        <taxon>Cyclobacteriaceae</taxon>
        <taxon>Arthrospiribacter</taxon>
    </lineage>
</organism>
<keyword evidence="2" id="KW-1185">Reference proteome</keyword>
<reference evidence="1 2" key="1">
    <citation type="journal article" date="2020" name="Syst. Appl. Microbiol.">
        <title>Arthrospiribacter ruber gen. nov., sp. nov., a novel bacterium isolated from Arthrospira cultures.</title>
        <authorList>
            <person name="Waleron M."/>
            <person name="Misztak A."/>
            <person name="Waleron M.M."/>
            <person name="Furmaniak M."/>
            <person name="Mrozik A."/>
            <person name="Waleron K."/>
        </authorList>
    </citation>
    <scope>NUCLEOTIDE SEQUENCE [LARGE SCALE GENOMIC DNA]</scope>
    <source>
        <strain evidence="1 2">DPMB0001</strain>
    </source>
</reference>
<comment type="caution">
    <text evidence="1">The sequence shown here is derived from an EMBL/GenBank/DDBJ whole genome shotgun (WGS) entry which is preliminary data.</text>
</comment>
<evidence type="ECO:0000313" key="2">
    <source>
        <dbReference type="Proteomes" id="UP000727490"/>
    </source>
</evidence>
<dbReference type="EMBL" id="RPHB01000009">
    <property type="protein sequence ID" value="MBW3469852.1"/>
    <property type="molecule type" value="Genomic_DNA"/>
</dbReference>
<accession>A0A951J1S7</accession>
<dbReference type="AlphaFoldDB" id="A0A951J1S7"/>
<name>A0A951J1S7_9BACT</name>
<gene>
    <name evidence="1" type="ORF">EGN73_18810</name>
</gene>
<protein>
    <submittedName>
        <fullName evidence="1">DUF4062 domain-containing protein</fullName>
    </submittedName>
</protein>